<evidence type="ECO:0000256" key="4">
    <source>
        <dbReference type="ARBA" id="ARBA00022679"/>
    </source>
</evidence>
<dbReference type="PANTHER" id="PTHR45660:SF35">
    <property type="entry name" value="SET DOMAIN-CONTAINING PROTEIN"/>
    <property type="match status" value="1"/>
</dbReference>
<evidence type="ECO:0000259" key="11">
    <source>
        <dbReference type="PROSITE" id="PS50868"/>
    </source>
</evidence>
<dbReference type="Proteomes" id="UP000604825">
    <property type="component" value="Unassembled WGS sequence"/>
</dbReference>
<dbReference type="PROSITE" id="PS50867">
    <property type="entry name" value="PRE_SET"/>
    <property type="match status" value="1"/>
</dbReference>
<dbReference type="Gene3D" id="2.170.270.10">
    <property type="entry name" value="SET domain"/>
    <property type="match status" value="1"/>
</dbReference>
<dbReference type="GO" id="GO:0042054">
    <property type="term" value="F:histone methyltransferase activity"/>
    <property type="evidence" value="ECO:0007669"/>
    <property type="project" value="InterPro"/>
</dbReference>
<sequence length="785" mass="86136">MEGGGGGGAPVSPIAGGARRHKVLAPWRFQSGFVRREMNAGVVSDGKRGGLETLQMSCQTATSDEPSVSLNDGSGVDGESPATDGEIEVPNNRGGGAVDGENRGLGGVDGNPAAKEGDSLPKDGEFPVDLENDIVTVDPHGMAKPSDLPGFQNNGPAEETNLAVNNSEGFMTSEGTVPGCRKGRKAVVPWRFQIGYQPKWSRDLFSGNRSNGEAEDPTSKVGDGSRKAAPAMARNHSRLKGSATSGRSSVRIPKGTGSAPKKRKVDKDDQYEAMANNRISVVRENVLTTLREFRIVYKKLLEEEQIKWRERGHGLSPDLAAFNIFRERFCANYDDLKYDGSIPGVRIGDVFNSVMELYTVGIHRAQSLAVDHIRKKDGTCLAVSVVSYAQPSAFDSLDFLLYVGSVTDTCDQEMEGTDMALKESMDTDTPVRVIHAVVTELGDDCQPKQLTSYVYGGLYSVEKFNREKTSGSQYVSIFHLRRMAEQQHIDLQVLKTKMPESFAGTFIVDMSGGLEKVPISAINSISNEYLTTFHYISQIQYPLKYRPDPPSGCDCVGGCSLSQKCACAVKNGGGFHFNDIGGLTEGKPLIYECGSSCKFPPTCRNRVSQHGIKFRLQVFKTKSMGWGVRTLDFIPDGSFVCEYVGELLTDEDAQERKNDEYLFAIGNSYYDAPHWKAEIKAIPSLQNGPSEDDETVFAVDALNQGNFARFINHCCTPNLFPQNVLHDHDNISMPHIMFFASEDIPPLKELSYDYNYQIDKVYDSDGNIKMKECFCGSNECNGRLY</sequence>
<dbReference type="GO" id="GO:0003690">
    <property type="term" value="F:double-stranded DNA binding"/>
    <property type="evidence" value="ECO:0007669"/>
    <property type="project" value="TreeGrafter"/>
</dbReference>
<proteinExistence type="predicted"/>
<evidence type="ECO:0000256" key="6">
    <source>
        <dbReference type="ARBA" id="ARBA00023242"/>
    </source>
</evidence>
<dbReference type="Pfam" id="PF02182">
    <property type="entry name" value="SAD_SRA"/>
    <property type="match status" value="1"/>
</dbReference>
<keyword evidence="4" id="KW-0808">Transferase</keyword>
<feature type="compositionally biased region" description="Basic and acidic residues" evidence="8">
    <location>
        <begin position="115"/>
        <end position="124"/>
    </location>
</feature>
<dbReference type="InterPro" id="IPR046341">
    <property type="entry name" value="SET_dom_sf"/>
</dbReference>
<dbReference type="AlphaFoldDB" id="A0A811PJU9"/>
<evidence type="ECO:0000256" key="1">
    <source>
        <dbReference type="ARBA" id="ARBA00004286"/>
    </source>
</evidence>
<dbReference type="GO" id="GO:0005694">
    <property type="term" value="C:chromosome"/>
    <property type="evidence" value="ECO:0007669"/>
    <property type="project" value="UniProtKB-SubCell"/>
</dbReference>
<organism evidence="13 14">
    <name type="scientific">Miscanthus lutarioriparius</name>
    <dbReference type="NCBI Taxonomy" id="422564"/>
    <lineage>
        <taxon>Eukaryota</taxon>
        <taxon>Viridiplantae</taxon>
        <taxon>Streptophyta</taxon>
        <taxon>Embryophyta</taxon>
        <taxon>Tracheophyta</taxon>
        <taxon>Spermatophyta</taxon>
        <taxon>Magnoliopsida</taxon>
        <taxon>Liliopsida</taxon>
        <taxon>Poales</taxon>
        <taxon>Poaceae</taxon>
        <taxon>PACMAD clade</taxon>
        <taxon>Panicoideae</taxon>
        <taxon>Andropogonodae</taxon>
        <taxon>Andropogoneae</taxon>
        <taxon>Saccharinae</taxon>
        <taxon>Miscanthus</taxon>
    </lineage>
</organism>
<feature type="domain" description="YDG" evidence="12">
    <location>
        <begin position="340"/>
        <end position="482"/>
    </location>
</feature>
<feature type="compositionally biased region" description="Polar residues" evidence="8">
    <location>
        <begin position="58"/>
        <end position="72"/>
    </location>
</feature>
<dbReference type="SMART" id="SM00466">
    <property type="entry name" value="SRA"/>
    <property type="match status" value="1"/>
</dbReference>
<name>A0A811PJU9_9POAL</name>
<feature type="domain" description="Post-SET" evidence="11">
    <location>
        <begin position="769"/>
        <end position="785"/>
    </location>
</feature>
<gene>
    <name evidence="13" type="ORF">NCGR_LOCUS28436</name>
</gene>
<evidence type="ECO:0000256" key="7">
    <source>
        <dbReference type="PROSITE-ProRule" id="PRU00358"/>
    </source>
</evidence>
<evidence type="ECO:0000259" key="10">
    <source>
        <dbReference type="PROSITE" id="PS50867"/>
    </source>
</evidence>
<accession>A0A811PJU9</accession>
<feature type="compositionally biased region" description="Gly residues" evidence="8">
    <location>
        <begin position="93"/>
        <end position="109"/>
    </location>
</feature>
<dbReference type="InterPro" id="IPR003105">
    <property type="entry name" value="SRA_YDG"/>
</dbReference>
<dbReference type="InterPro" id="IPR003616">
    <property type="entry name" value="Post-SET_dom"/>
</dbReference>
<feature type="region of interest" description="Disordered" evidence="8">
    <location>
        <begin position="58"/>
        <end position="124"/>
    </location>
</feature>
<dbReference type="InterPro" id="IPR001214">
    <property type="entry name" value="SET_dom"/>
</dbReference>
<evidence type="ECO:0000256" key="5">
    <source>
        <dbReference type="ARBA" id="ARBA00022691"/>
    </source>
</evidence>
<dbReference type="PANTHER" id="PTHR45660">
    <property type="entry name" value="HISTONE-LYSINE N-METHYLTRANSFERASE SETMAR"/>
    <property type="match status" value="1"/>
</dbReference>
<dbReference type="InterPro" id="IPR007728">
    <property type="entry name" value="Pre-SET_dom"/>
</dbReference>
<feature type="domain" description="Pre-SET" evidence="10">
    <location>
        <begin position="551"/>
        <end position="611"/>
    </location>
</feature>
<keyword evidence="6 7" id="KW-0539">Nucleus</keyword>
<keyword evidence="5" id="KW-0949">S-adenosyl-L-methionine</keyword>
<feature type="domain" description="SET" evidence="9">
    <location>
        <begin position="614"/>
        <end position="755"/>
    </location>
</feature>
<evidence type="ECO:0000256" key="3">
    <source>
        <dbReference type="ARBA" id="ARBA00022603"/>
    </source>
</evidence>
<evidence type="ECO:0000256" key="2">
    <source>
        <dbReference type="ARBA" id="ARBA00022454"/>
    </source>
</evidence>
<dbReference type="PROSITE" id="PS50280">
    <property type="entry name" value="SET"/>
    <property type="match status" value="1"/>
</dbReference>
<dbReference type="Pfam" id="PF05033">
    <property type="entry name" value="Pre-SET"/>
    <property type="match status" value="1"/>
</dbReference>
<feature type="region of interest" description="Disordered" evidence="8">
    <location>
        <begin position="1"/>
        <end position="21"/>
    </location>
</feature>
<keyword evidence="14" id="KW-1185">Reference proteome</keyword>
<dbReference type="Gene3D" id="2.30.280.10">
    <property type="entry name" value="SRA-YDG"/>
    <property type="match status" value="1"/>
</dbReference>
<dbReference type="SUPFAM" id="SSF82199">
    <property type="entry name" value="SET domain"/>
    <property type="match status" value="1"/>
</dbReference>
<protein>
    <submittedName>
        <fullName evidence="13">Uncharacterized protein</fullName>
    </submittedName>
</protein>
<dbReference type="InterPro" id="IPR051357">
    <property type="entry name" value="H3K9_HMTase_SUVAR3-9"/>
</dbReference>
<dbReference type="GO" id="GO:0005634">
    <property type="term" value="C:nucleus"/>
    <property type="evidence" value="ECO:0007669"/>
    <property type="project" value="UniProtKB-SubCell"/>
</dbReference>
<dbReference type="PROSITE" id="PS51015">
    <property type="entry name" value="YDG"/>
    <property type="match status" value="1"/>
</dbReference>
<comment type="caution">
    <text evidence="13">The sequence shown here is derived from an EMBL/GenBank/DDBJ whole genome shotgun (WGS) entry which is preliminary data.</text>
</comment>
<dbReference type="InterPro" id="IPR036987">
    <property type="entry name" value="SRA-YDG_sf"/>
</dbReference>
<keyword evidence="3" id="KW-0489">Methyltransferase</keyword>
<dbReference type="OrthoDB" id="5792673at2759"/>
<reference evidence="13" key="1">
    <citation type="submission" date="2020-10" db="EMBL/GenBank/DDBJ databases">
        <authorList>
            <person name="Han B."/>
            <person name="Lu T."/>
            <person name="Zhao Q."/>
            <person name="Huang X."/>
            <person name="Zhao Y."/>
        </authorList>
    </citation>
    <scope>NUCLEOTIDE SEQUENCE</scope>
</reference>
<evidence type="ECO:0000259" key="9">
    <source>
        <dbReference type="PROSITE" id="PS50280"/>
    </source>
</evidence>
<dbReference type="SUPFAM" id="SSF88697">
    <property type="entry name" value="PUA domain-like"/>
    <property type="match status" value="1"/>
</dbReference>
<dbReference type="GO" id="GO:0008270">
    <property type="term" value="F:zinc ion binding"/>
    <property type="evidence" value="ECO:0007669"/>
    <property type="project" value="InterPro"/>
</dbReference>
<dbReference type="Pfam" id="PF00856">
    <property type="entry name" value="SET"/>
    <property type="match status" value="1"/>
</dbReference>
<evidence type="ECO:0000313" key="13">
    <source>
        <dbReference type="EMBL" id="CAD6243186.1"/>
    </source>
</evidence>
<dbReference type="GO" id="GO:0032259">
    <property type="term" value="P:methylation"/>
    <property type="evidence" value="ECO:0007669"/>
    <property type="project" value="UniProtKB-KW"/>
</dbReference>
<dbReference type="PROSITE" id="PS50868">
    <property type="entry name" value="POST_SET"/>
    <property type="match status" value="1"/>
</dbReference>
<dbReference type="SMART" id="SM00317">
    <property type="entry name" value="SET"/>
    <property type="match status" value="1"/>
</dbReference>
<evidence type="ECO:0000313" key="14">
    <source>
        <dbReference type="Proteomes" id="UP000604825"/>
    </source>
</evidence>
<feature type="region of interest" description="Disordered" evidence="8">
    <location>
        <begin position="201"/>
        <end position="267"/>
    </location>
</feature>
<dbReference type="EMBL" id="CAJGYO010000007">
    <property type="protein sequence ID" value="CAD6243186.1"/>
    <property type="molecule type" value="Genomic_DNA"/>
</dbReference>
<evidence type="ECO:0000259" key="12">
    <source>
        <dbReference type="PROSITE" id="PS51015"/>
    </source>
</evidence>
<dbReference type="SMART" id="SM00468">
    <property type="entry name" value="PreSET"/>
    <property type="match status" value="1"/>
</dbReference>
<evidence type="ECO:0000256" key="8">
    <source>
        <dbReference type="SAM" id="MobiDB-lite"/>
    </source>
</evidence>
<comment type="subcellular location">
    <subcellularLocation>
        <location evidence="1">Chromosome</location>
    </subcellularLocation>
    <subcellularLocation>
        <location evidence="7">Nucleus</location>
    </subcellularLocation>
</comment>
<keyword evidence="2" id="KW-0158">Chromosome</keyword>
<dbReference type="InterPro" id="IPR015947">
    <property type="entry name" value="PUA-like_sf"/>
</dbReference>